<dbReference type="Proteomes" id="UP000001549">
    <property type="component" value="Chromosome"/>
</dbReference>
<dbReference type="GO" id="GO:0005507">
    <property type="term" value="F:copper ion binding"/>
    <property type="evidence" value="ECO:0007669"/>
    <property type="project" value="TreeGrafter"/>
</dbReference>
<dbReference type="InterPro" id="IPR004323">
    <property type="entry name" value="Ion_tolerance_CutA"/>
</dbReference>
<evidence type="ECO:0000313" key="2">
    <source>
        <dbReference type="EMBL" id="AEH08452.1"/>
    </source>
</evidence>
<proteinExistence type="inferred from homology"/>
<name>F8AXA0_9ACTN</name>
<dbReference type="KEGG" id="fsy:FsymDg_0946"/>
<dbReference type="eggNOG" id="COG1324">
    <property type="taxonomic scope" value="Bacteria"/>
</dbReference>
<sequence>MSEVVITAADPDWLAGFVRRLISDRLCSAGHITPIRSLYRWRGQLHDTTEVKATLHTRASLVPAIIQRTRQEHPYEVPCVVATPIADANPDYIDWIISETASDDLG</sequence>
<organism evidence="2 3">
    <name type="scientific">Candidatus Protofrankia datiscae</name>
    <dbReference type="NCBI Taxonomy" id="2716812"/>
    <lineage>
        <taxon>Bacteria</taxon>
        <taxon>Bacillati</taxon>
        <taxon>Actinomycetota</taxon>
        <taxon>Actinomycetes</taxon>
        <taxon>Frankiales</taxon>
        <taxon>Frankiaceae</taxon>
        <taxon>Protofrankia</taxon>
    </lineage>
</organism>
<keyword evidence="3" id="KW-1185">Reference proteome</keyword>
<dbReference type="PANTHER" id="PTHR23419:SF8">
    <property type="entry name" value="FI09726P"/>
    <property type="match status" value="1"/>
</dbReference>
<evidence type="ECO:0000256" key="1">
    <source>
        <dbReference type="ARBA" id="ARBA00010169"/>
    </source>
</evidence>
<dbReference type="GO" id="GO:0010038">
    <property type="term" value="P:response to metal ion"/>
    <property type="evidence" value="ECO:0007669"/>
    <property type="project" value="InterPro"/>
</dbReference>
<gene>
    <name evidence="2" type="ordered locus">FsymDg_0946</name>
</gene>
<dbReference type="HOGENOM" id="CLU_098807_3_1_11"/>
<accession>F8AXA0</accession>
<dbReference type="STRING" id="656024.FsymDg_0946"/>
<dbReference type="InterPro" id="IPR015867">
    <property type="entry name" value="N-reg_PII/ATP_PRibTrfase_C"/>
</dbReference>
<dbReference type="PANTHER" id="PTHR23419">
    <property type="entry name" value="DIVALENT CATION TOLERANCE CUTA-RELATED"/>
    <property type="match status" value="1"/>
</dbReference>
<dbReference type="Pfam" id="PF03091">
    <property type="entry name" value="CutA1"/>
    <property type="match status" value="1"/>
</dbReference>
<dbReference type="SUPFAM" id="SSF54913">
    <property type="entry name" value="GlnB-like"/>
    <property type="match status" value="1"/>
</dbReference>
<dbReference type="AlphaFoldDB" id="F8AXA0"/>
<protein>
    <submittedName>
        <fullName evidence="2">CutA1 divalent ion tolerance protein</fullName>
    </submittedName>
</protein>
<dbReference type="EMBL" id="CP002801">
    <property type="protein sequence ID" value="AEH08452.1"/>
    <property type="molecule type" value="Genomic_DNA"/>
</dbReference>
<comment type="similarity">
    <text evidence="1">Belongs to the CutA family.</text>
</comment>
<dbReference type="Gene3D" id="3.30.70.120">
    <property type="match status" value="1"/>
</dbReference>
<evidence type="ECO:0000313" key="3">
    <source>
        <dbReference type="Proteomes" id="UP000001549"/>
    </source>
</evidence>
<reference evidence="2 3" key="1">
    <citation type="submission" date="2011-05" db="EMBL/GenBank/DDBJ databases">
        <title>Complete sequence of chromosome of Frankia symbiont of Datisca glomerata.</title>
        <authorList>
            <consortium name="US DOE Joint Genome Institute"/>
            <person name="Lucas S."/>
            <person name="Han J."/>
            <person name="Lapidus A."/>
            <person name="Cheng J.-F."/>
            <person name="Goodwin L."/>
            <person name="Pitluck S."/>
            <person name="Peters L."/>
            <person name="Mikhailova N."/>
            <person name="Chertkov O."/>
            <person name="Teshima H."/>
            <person name="Han C."/>
            <person name="Tapia R."/>
            <person name="Land M."/>
            <person name="Hauser L."/>
            <person name="Kyrpides N."/>
            <person name="Ivanova N."/>
            <person name="Pagani I."/>
            <person name="Berry A."/>
            <person name="Pawlowski K."/>
            <person name="Persson T."/>
            <person name="Vanden Heuvel B."/>
            <person name="Benson D."/>
            <person name="Woyke T."/>
        </authorList>
    </citation>
    <scope>NUCLEOTIDE SEQUENCE [LARGE SCALE GENOMIC DNA]</scope>
    <source>
        <strain evidence="3">4085684</strain>
    </source>
</reference>
<dbReference type="InterPro" id="IPR011322">
    <property type="entry name" value="N-reg_PII-like_a/b"/>
</dbReference>